<dbReference type="RefSeq" id="WP_165401452.1">
    <property type="nucleotide sequence ID" value="NZ_SGWQ01000007.1"/>
</dbReference>
<dbReference type="SUPFAM" id="SSF52540">
    <property type="entry name" value="P-loop containing nucleoside triphosphate hydrolases"/>
    <property type="match status" value="1"/>
</dbReference>
<dbReference type="Gene3D" id="3.40.50.300">
    <property type="entry name" value="P-loop containing nucleotide triphosphate hydrolases"/>
    <property type="match status" value="1"/>
</dbReference>
<accession>A0A4Q7KL01</accession>
<dbReference type="InterPro" id="IPR003593">
    <property type="entry name" value="AAA+_ATPase"/>
</dbReference>
<dbReference type="PANTHER" id="PTHR43335:SF11">
    <property type="entry name" value="ABC TRANSPORTER RELATED"/>
    <property type="match status" value="1"/>
</dbReference>
<feature type="domain" description="ABC transporter" evidence="6">
    <location>
        <begin position="31"/>
        <end position="262"/>
    </location>
</feature>
<dbReference type="InterPro" id="IPR003439">
    <property type="entry name" value="ABC_transporter-like_ATP-bd"/>
</dbReference>
<evidence type="ECO:0000256" key="5">
    <source>
        <dbReference type="SAM" id="MobiDB-lite"/>
    </source>
</evidence>
<evidence type="ECO:0000313" key="8">
    <source>
        <dbReference type="Proteomes" id="UP000294257"/>
    </source>
</evidence>
<dbReference type="Proteomes" id="UP000294257">
    <property type="component" value="Unassembled WGS sequence"/>
</dbReference>
<feature type="compositionally biased region" description="Polar residues" evidence="5">
    <location>
        <begin position="1"/>
        <end position="11"/>
    </location>
</feature>
<dbReference type="AlphaFoldDB" id="A0A4Q7KL01"/>
<comment type="similarity">
    <text evidence="1">Belongs to the ABC transporter superfamily.</text>
</comment>
<dbReference type="GO" id="GO:0005524">
    <property type="term" value="F:ATP binding"/>
    <property type="evidence" value="ECO:0007669"/>
    <property type="project" value="UniProtKB-KW"/>
</dbReference>
<keyword evidence="2" id="KW-0813">Transport</keyword>
<feature type="region of interest" description="Disordered" evidence="5">
    <location>
        <begin position="1"/>
        <end position="21"/>
    </location>
</feature>
<sequence>MRTTLSPNENTPLHAGPPAVTTVDAMRPGLLRLTGLVKQFGDDVVVDGVDLDIAAGAVVGLVGDAGSGRSTVLCMAMGLLPPDEGTVRVGDTDIWATDTRHARDLVGMLPDSGFVPDWMTGRELLVSEGLEHGMPIGSAQRRAGELITTLRLVDVATSEIAEYTEGQRRRLRLAAALVHRPAVLVLDDVFAGIDEGSAAVVRTVLRDFAGNGGAVLLSGDTEVGLDRVCDHVRVIEGGRMVPLTPAAPLTVRPAPGVRVTVLEDGGLELRVEATGARYRYDRDRTAMWIALRTRDGRLDRAAELLAENWGRDRDQVHADLVEWVLELAETGLVA</sequence>
<keyword evidence="4" id="KW-0067">ATP-binding</keyword>
<dbReference type="Pfam" id="PF00005">
    <property type="entry name" value="ABC_tran"/>
    <property type="match status" value="1"/>
</dbReference>
<name>A0A4Q7KL01_9PSEU</name>
<evidence type="ECO:0000256" key="3">
    <source>
        <dbReference type="ARBA" id="ARBA00022741"/>
    </source>
</evidence>
<evidence type="ECO:0000256" key="4">
    <source>
        <dbReference type="ARBA" id="ARBA00022840"/>
    </source>
</evidence>
<dbReference type="SMART" id="SM00382">
    <property type="entry name" value="AAA"/>
    <property type="match status" value="1"/>
</dbReference>
<protein>
    <submittedName>
        <fullName evidence="7">ABC-type multidrug transport system ATPase subunit</fullName>
    </submittedName>
</protein>
<reference evidence="7 8" key="1">
    <citation type="submission" date="2019-02" db="EMBL/GenBank/DDBJ databases">
        <title>Genomic Encyclopedia of Type Strains, Phase IV (KMG-IV): sequencing the most valuable type-strain genomes for metagenomic binning, comparative biology and taxonomic classification.</title>
        <authorList>
            <person name="Goeker M."/>
        </authorList>
    </citation>
    <scope>NUCLEOTIDE SEQUENCE [LARGE SCALE GENOMIC DNA]</scope>
    <source>
        <strain evidence="7 8">DSM 101727</strain>
    </source>
</reference>
<dbReference type="InterPro" id="IPR027417">
    <property type="entry name" value="P-loop_NTPase"/>
</dbReference>
<keyword evidence="8" id="KW-1185">Reference proteome</keyword>
<gene>
    <name evidence="7" type="ORF">EV193_107251</name>
</gene>
<evidence type="ECO:0000256" key="2">
    <source>
        <dbReference type="ARBA" id="ARBA00022448"/>
    </source>
</evidence>
<dbReference type="PANTHER" id="PTHR43335">
    <property type="entry name" value="ABC TRANSPORTER, ATP-BINDING PROTEIN"/>
    <property type="match status" value="1"/>
</dbReference>
<dbReference type="GO" id="GO:0016887">
    <property type="term" value="F:ATP hydrolysis activity"/>
    <property type="evidence" value="ECO:0007669"/>
    <property type="project" value="InterPro"/>
</dbReference>
<dbReference type="PROSITE" id="PS50893">
    <property type="entry name" value="ABC_TRANSPORTER_2"/>
    <property type="match status" value="1"/>
</dbReference>
<dbReference type="EMBL" id="SGWQ01000007">
    <property type="protein sequence ID" value="RZS36570.1"/>
    <property type="molecule type" value="Genomic_DNA"/>
</dbReference>
<evidence type="ECO:0000313" key="7">
    <source>
        <dbReference type="EMBL" id="RZS36570.1"/>
    </source>
</evidence>
<keyword evidence="3" id="KW-0547">Nucleotide-binding</keyword>
<evidence type="ECO:0000259" key="6">
    <source>
        <dbReference type="PROSITE" id="PS50893"/>
    </source>
</evidence>
<proteinExistence type="inferred from homology"/>
<organism evidence="7 8">
    <name type="scientific">Herbihabitans rhizosphaerae</name>
    <dbReference type="NCBI Taxonomy" id="1872711"/>
    <lineage>
        <taxon>Bacteria</taxon>
        <taxon>Bacillati</taxon>
        <taxon>Actinomycetota</taxon>
        <taxon>Actinomycetes</taxon>
        <taxon>Pseudonocardiales</taxon>
        <taxon>Pseudonocardiaceae</taxon>
        <taxon>Herbihabitans</taxon>
    </lineage>
</organism>
<comment type="caution">
    <text evidence="7">The sequence shown here is derived from an EMBL/GenBank/DDBJ whole genome shotgun (WGS) entry which is preliminary data.</text>
</comment>
<evidence type="ECO:0000256" key="1">
    <source>
        <dbReference type="ARBA" id="ARBA00005417"/>
    </source>
</evidence>